<dbReference type="Proteomes" id="UP000504604">
    <property type="component" value="Unplaced"/>
</dbReference>
<dbReference type="PANTHER" id="PTHR46354:SF28">
    <property type="entry name" value="TRANSCRIPTION FACTOR TGA2-LIKE"/>
    <property type="match status" value="1"/>
</dbReference>
<proteinExistence type="predicted"/>
<evidence type="ECO:0000313" key="2">
    <source>
        <dbReference type="Proteomes" id="UP000504604"/>
    </source>
</evidence>
<dbReference type="InParanoid" id="A0A6I9UI72"/>
<sequence>MENNDEGSRLSCFREWMSLQEQDLSELLQSLRLNNADGDDHTAELSQLVEKNIRHFQEYLCRRVSLAREDVYPYFSPTWCTSLEGSMLWAGGCRPSIFIRLVYALSGKEISSRLDEYLHGNRTGGLGELSPSQINSINSLQLKTIREEEKLSSKLASMQEEMADQPIAIIAKELAAHSEASTEAEEALKSLAVSMTSMLEEADNLRLNTLKELMSILTPVQAVDFLATGRKLHLCIHAWGRRRDQKHARH</sequence>
<feature type="domain" description="DOG1" evidence="1">
    <location>
        <begin position="6"/>
        <end position="246"/>
    </location>
</feature>
<organism evidence="2 3">
    <name type="scientific">Sesamum indicum</name>
    <name type="common">Oriental sesame</name>
    <name type="synonym">Sesamum orientale</name>
    <dbReference type="NCBI Taxonomy" id="4182"/>
    <lineage>
        <taxon>Eukaryota</taxon>
        <taxon>Viridiplantae</taxon>
        <taxon>Streptophyta</taxon>
        <taxon>Embryophyta</taxon>
        <taxon>Tracheophyta</taxon>
        <taxon>Spermatophyta</taxon>
        <taxon>Magnoliopsida</taxon>
        <taxon>eudicotyledons</taxon>
        <taxon>Gunneridae</taxon>
        <taxon>Pentapetalae</taxon>
        <taxon>asterids</taxon>
        <taxon>lamiids</taxon>
        <taxon>Lamiales</taxon>
        <taxon>Pedaliaceae</taxon>
        <taxon>Sesamum</taxon>
    </lineage>
</organism>
<dbReference type="AlphaFoldDB" id="A0A6I9UI72"/>
<protein>
    <submittedName>
        <fullName evidence="3">Protein DELAY OF GERMINATION 1</fullName>
    </submittedName>
</protein>
<keyword evidence="2" id="KW-1185">Reference proteome</keyword>
<gene>
    <name evidence="3" type="primary">LOC105179473</name>
</gene>
<dbReference type="InterPro" id="IPR051886">
    <property type="entry name" value="Seed_Dev/Stress_Resp_Reg"/>
</dbReference>
<evidence type="ECO:0000313" key="3">
    <source>
        <dbReference type="RefSeq" id="XP_011101404.1"/>
    </source>
</evidence>
<dbReference type="InterPro" id="IPR025422">
    <property type="entry name" value="TGA_domain"/>
</dbReference>
<dbReference type="GeneID" id="105179473"/>
<dbReference type="RefSeq" id="XP_011101404.1">
    <property type="nucleotide sequence ID" value="XM_011103102.2"/>
</dbReference>
<dbReference type="PROSITE" id="PS51806">
    <property type="entry name" value="DOG1"/>
    <property type="match status" value="1"/>
</dbReference>
<name>A0A6I9UI72_SESIN</name>
<dbReference type="Pfam" id="PF14144">
    <property type="entry name" value="DOG1"/>
    <property type="match status" value="1"/>
</dbReference>
<dbReference type="KEGG" id="sind:105179473"/>
<accession>A0A6I9UI72</accession>
<dbReference type="PANTHER" id="PTHR46354">
    <property type="entry name" value="DOG1 DOMAIN-CONTAINING PROTEIN"/>
    <property type="match status" value="1"/>
</dbReference>
<evidence type="ECO:0000259" key="1">
    <source>
        <dbReference type="PROSITE" id="PS51806"/>
    </source>
</evidence>
<dbReference type="GO" id="GO:0006351">
    <property type="term" value="P:DNA-templated transcription"/>
    <property type="evidence" value="ECO:0007669"/>
    <property type="project" value="InterPro"/>
</dbReference>
<dbReference type="GO" id="GO:0043565">
    <property type="term" value="F:sequence-specific DNA binding"/>
    <property type="evidence" value="ECO:0007669"/>
    <property type="project" value="InterPro"/>
</dbReference>
<reference evidence="3" key="1">
    <citation type="submission" date="2025-08" db="UniProtKB">
        <authorList>
            <consortium name="RefSeq"/>
        </authorList>
    </citation>
    <scope>IDENTIFICATION</scope>
</reference>
<dbReference type="FunCoup" id="A0A6I9UI72">
    <property type="interactions" value="64"/>
</dbReference>
<dbReference type="OrthoDB" id="1897224at2759"/>